<dbReference type="Proteomes" id="UP000541185">
    <property type="component" value="Unassembled WGS sequence"/>
</dbReference>
<dbReference type="EMBL" id="JABBFX010000006">
    <property type="protein sequence ID" value="NML48590.1"/>
    <property type="molecule type" value="Genomic_DNA"/>
</dbReference>
<accession>A0A848HGK9</accession>
<name>A0A848HGK9_9BURK</name>
<protein>
    <submittedName>
        <fullName evidence="2">Uncharacterized protein</fullName>
    </submittedName>
</protein>
<dbReference type="AlphaFoldDB" id="A0A848HGK9"/>
<evidence type="ECO:0000313" key="3">
    <source>
        <dbReference type="Proteomes" id="UP000541185"/>
    </source>
</evidence>
<keyword evidence="1" id="KW-0812">Transmembrane</keyword>
<reference evidence="2 3" key="1">
    <citation type="submission" date="2020-04" db="EMBL/GenBank/DDBJ databases">
        <title>Ramlibacter sp. G-1-2-2 isolated from soil.</title>
        <authorList>
            <person name="Dahal R.H."/>
        </authorList>
    </citation>
    <scope>NUCLEOTIDE SEQUENCE [LARGE SCALE GENOMIC DNA]</scope>
    <source>
        <strain evidence="2 3">G-1-2-2</strain>
    </source>
</reference>
<evidence type="ECO:0000313" key="2">
    <source>
        <dbReference type="EMBL" id="NML48590.1"/>
    </source>
</evidence>
<proteinExistence type="predicted"/>
<gene>
    <name evidence="2" type="ORF">HHL11_32910</name>
</gene>
<dbReference type="RefSeq" id="WP_169422929.1">
    <property type="nucleotide sequence ID" value="NZ_JABBFX010000006.1"/>
</dbReference>
<sequence length="85" mass="8852">MLLPACVYVPVAVDTYDYECRTVARQYTLQPVQIAAIQGCANSGCAALMAAAGITAAGSLVISGSVAIVGNVVYWLEKQGRCLRG</sequence>
<organism evidence="2 3">
    <name type="scientific">Ramlibacter agri</name>
    <dbReference type="NCBI Taxonomy" id="2728837"/>
    <lineage>
        <taxon>Bacteria</taxon>
        <taxon>Pseudomonadati</taxon>
        <taxon>Pseudomonadota</taxon>
        <taxon>Betaproteobacteria</taxon>
        <taxon>Burkholderiales</taxon>
        <taxon>Comamonadaceae</taxon>
        <taxon>Ramlibacter</taxon>
    </lineage>
</organism>
<feature type="transmembrane region" description="Helical" evidence="1">
    <location>
        <begin position="51"/>
        <end position="76"/>
    </location>
</feature>
<keyword evidence="1" id="KW-0472">Membrane</keyword>
<keyword evidence="1" id="KW-1133">Transmembrane helix</keyword>
<keyword evidence="3" id="KW-1185">Reference proteome</keyword>
<comment type="caution">
    <text evidence="2">The sequence shown here is derived from an EMBL/GenBank/DDBJ whole genome shotgun (WGS) entry which is preliminary data.</text>
</comment>
<evidence type="ECO:0000256" key="1">
    <source>
        <dbReference type="SAM" id="Phobius"/>
    </source>
</evidence>